<name>A0ACC5YIQ5_9TELE</name>
<comment type="caution">
    <text evidence="1">The sequence shown here is derived from an EMBL/GenBank/DDBJ whole genome shotgun (WGS) entry which is preliminary data.</text>
</comment>
<protein>
    <submittedName>
        <fullName evidence="1">Uncharacterized protein</fullName>
    </submittedName>
</protein>
<accession>A0ACC5YIQ5</accession>
<dbReference type="EMBL" id="CM040982">
    <property type="protein sequence ID" value="MCJ8735335.1"/>
    <property type="molecule type" value="Genomic_DNA"/>
</dbReference>
<keyword evidence="2" id="KW-1185">Reference proteome</keyword>
<gene>
    <name evidence="1" type="ORF">PDJAM_G00245770</name>
</gene>
<proteinExistence type="predicted"/>
<dbReference type="Proteomes" id="UP000830395">
    <property type="component" value="Chromosome 8"/>
</dbReference>
<evidence type="ECO:0000313" key="1">
    <source>
        <dbReference type="EMBL" id="MCJ8735335.1"/>
    </source>
</evidence>
<evidence type="ECO:0000313" key="2">
    <source>
        <dbReference type="Proteomes" id="UP000830395"/>
    </source>
</evidence>
<organism evidence="1 2">
    <name type="scientific">Pangasius djambal</name>
    <dbReference type="NCBI Taxonomy" id="1691987"/>
    <lineage>
        <taxon>Eukaryota</taxon>
        <taxon>Metazoa</taxon>
        <taxon>Chordata</taxon>
        <taxon>Craniata</taxon>
        <taxon>Vertebrata</taxon>
        <taxon>Euteleostomi</taxon>
        <taxon>Actinopterygii</taxon>
        <taxon>Neopterygii</taxon>
        <taxon>Teleostei</taxon>
        <taxon>Ostariophysi</taxon>
        <taxon>Siluriformes</taxon>
        <taxon>Pangasiidae</taxon>
        <taxon>Pangasius</taxon>
    </lineage>
</organism>
<sequence>MKLEMRTLLPSLGIRLRVNTRGSLQSGSVVRQGQGAEVVSAEGAFHLLPRTEGGLVRAVEQLQAAAEGTVHALKLQRLQRSRVRLRARKPLLVKHMLLFQF</sequence>
<reference evidence="1" key="1">
    <citation type="submission" date="2020-02" db="EMBL/GenBank/DDBJ databases">
        <title>Genome sequencing of the panga catfish, Pangasius djambal.</title>
        <authorList>
            <person name="Wen M."/>
            <person name="Zahm M."/>
            <person name="Roques C."/>
            <person name="Cabau C."/>
            <person name="Klopp C."/>
            <person name="Donnadieu C."/>
            <person name="Jouanno E."/>
            <person name="Avarre J.-C."/>
            <person name="Campet M."/>
            <person name="Ha T."/>
            <person name="Dugue R."/>
            <person name="Lampietro C."/>
            <person name="Louis A."/>
            <person name="Herpin A."/>
            <person name="Echchiki A."/>
            <person name="Berthelot C."/>
            <person name="Parey E."/>
            <person name="Roest-Crollius H."/>
            <person name="Braasch I."/>
            <person name="Postlethwait J.H."/>
            <person name="Bobe J."/>
            <person name="Montfort J."/>
            <person name="Bouchez O."/>
            <person name="Begum T."/>
            <person name="Schartl M."/>
            <person name="Gustiano R."/>
            <person name="Guiguen Y."/>
        </authorList>
    </citation>
    <scope>NUCLEOTIDE SEQUENCE</scope>
    <source>
        <strain evidence="1">Pdj_M5554</strain>
    </source>
</reference>